<keyword evidence="4" id="KW-1185">Reference proteome</keyword>
<keyword evidence="2" id="KW-0732">Signal</keyword>
<feature type="transmembrane region" description="Helical" evidence="1">
    <location>
        <begin position="91"/>
        <end position="112"/>
    </location>
</feature>
<keyword evidence="1" id="KW-0812">Transmembrane</keyword>
<dbReference type="EMBL" id="CP019236">
    <property type="protein sequence ID" value="APW37664.1"/>
    <property type="molecule type" value="Genomic_DNA"/>
</dbReference>
<organism evidence="3 4">
    <name type="scientific">Rhodoferax koreensis</name>
    <dbReference type="NCBI Taxonomy" id="1842727"/>
    <lineage>
        <taxon>Bacteria</taxon>
        <taxon>Pseudomonadati</taxon>
        <taxon>Pseudomonadota</taxon>
        <taxon>Betaproteobacteria</taxon>
        <taxon>Burkholderiales</taxon>
        <taxon>Comamonadaceae</taxon>
        <taxon>Rhodoferax</taxon>
    </lineage>
</organism>
<gene>
    <name evidence="3" type="ORF">RD110_11050</name>
</gene>
<dbReference type="KEGG" id="rhy:RD110_11050"/>
<keyword evidence="1" id="KW-0472">Membrane</keyword>
<sequence length="141" mass="15323">MRFLLTLILCAHLLTPIAVWAQSTMKSPLSYSLYEYGAMLGIAMLGGLVRWYLAIRKGDAMTYSLSALIGELCVSAFVGLITFWICEALTIQPLYTGAIVGVSGHLGARMLVMVERAGKRLAEKRLGISLEETGNAPLGER</sequence>
<protein>
    <recommendedName>
        <fullName evidence="5">Holin</fullName>
    </recommendedName>
</protein>
<reference evidence="3 4" key="1">
    <citation type="submission" date="2017-01" db="EMBL/GenBank/DDBJ databases">
        <authorList>
            <person name="Mah S.A."/>
            <person name="Swanson W.J."/>
            <person name="Moy G.W."/>
            <person name="Vacquier V.D."/>
        </authorList>
    </citation>
    <scope>NUCLEOTIDE SEQUENCE [LARGE SCALE GENOMIC DNA]</scope>
    <source>
        <strain evidence="3 4">DCY110</strain>
    </source>
</reference>
<dbReference type="Pfam" id="PF16083">
    <property type="entry name" value="Phage_holin_3_3"/>
    <property type="match status" value="1"/>
</dbReference>
<evidence type="ECO:0000256" key="2">
    <source>
        <dbReference type="SAM" id="SignalP"/>
    </source>
</evidence>
<evidence type="ECO:0000313" key="4">
    <source>
        <dbReference type="Proteomes" id="UP000186609"/>
    </source>
</evidence>
<dbReference type="AlphaFoldDB" id="A0A1P8JV88"/>
<accession>A0A1P8JV88</accession>
<proteinExistence type="predicted"/>
<evidence type="ECO:0008006" key="5">
    <source>
        <dbReference type="Google" id="ProtNLM"/>
    </source>
</evidence>
<feature type="transmembrane region" description="Helical" evidence="1">
    <location>
        <begin position="65"/>
        <end position="85"/>
    </location>
</feature>
<feature type="transmembrane region" description="Helical" evidence="1">
    <location>
        <begin position="31"/>
        <end position="53"/>
    </location>
</feature>
<feature type="chain" id="PRO_5013269914" description="Holin" evidence="2">
    <location>
        <begin position="22"/>
        <end position="141"/>
    </location>
</feature>
<evidence type="ECO:0000313" key="3">
    <source>
        <dbReference type="EMBL" id="APW37664.1"/>
    </source>
</evidence>
<dbReference type="STRING" id="1842727.RD110_11050"/>
<name>A0A1P8JV88_9BURK</name>
<dbReference type="Proteomes" id="UP000186609">
    <property type="component" value="Chromosome"/>
</dbReference>
<keyword evidence="1" id="KW-1133">Transmembrane helix</keyword>
<feature type="signal peptide" evidence="2">
    <location>
        <begin position="1"/>
        <end position="21"/>
    </location>
</feature>
<evidence type="ECO:0000256" key="1">
    <source>
        <dbReference type="SAM" id="Phobius"/>
    </source>
</evidence>
<dbReference type="InterPro" id="IPR032126">
    <property type="entry name" value="LydA_holin"/>
</dbReference>
<dbReference type="OrthoDB" id="6555944at2"/>